<dbReference type="Gene3D" id="3.80.10.10">
    <property type="entry name" value="Ribonuclease Inhibitor"/>
    <property type="match status" value="1"/>
</dbReference>
<proteinExistence type="predicted"/>
<organism evidence="1 2">
    <name type="scientific">Ephemerocybe angulata</name>
    <dbReference type="NCBI Taxonomy" id="980116"/>
    <lineage>
        <taxon>Eukaryota</taxon>
        <taxon>Fungi</taxon>
        <taxon>Dikarya</taxon>
        <taxon>Basidiomycota</taxon>
        <taxon>Agaricomycotina</taxon>
        <taxon>Agaricomycetes</taxon>
        <taxon>Agaricomycetidae</taxon>
        <taxon>Agaricales</taxon>
        <taxon>Agaricineae</taxon>
        <taxon>Psathyrellaceae</taxon>
        <taxon>Ephemerocybe</taxon>
    </lineage>
</organism>
<sequence length="545" mass="61923">MERCLQIPEVLHSICEELNPPDALSMALTSRAFLEPGLDSVWYEIKSFDPLISCLPDDLWLAKQVASPQPPSNRISTTTVLFVKKTIKPKHLKRYLSFYAPRIRSFELKTRHCKKLLSRTSLQALQLATDHQPGVFSPFLKECTIYWISFQGIQQMMGKYKVDVAPYMSLFFGCSVESLLLSLEGVSVSEDPLRAASVALMGRRFPHVKDLVFEAPSLGWSLEVAHDFFASSSWSYLQELSLQYATPRLVRQLATFPCLSSLYIYDNKRQRHPDWDTPLPPYTPLGEDGFPALRELELTLDKITDAIHFLRLMSPNNKLKDLQCNAYAKGCTSEECQTVIDAIRDHCNPLTLESVSLWAPDEYSNFDPQGIERIDLASEDLVDLSPLYGFSKLRYLEIQFEGSVQFGEAQIPEVSRAWPNLDNLGLCTRFSNPDRMPSMNHHGLLRLLQACPKIDSLSLRIDTTQLNSKEKASNAGTFPLKYLCFGDSPICSPSLVVAFLRTHFPDLPSLETTYIKRANEAQETLLDRRWKMVKETLKEVPALRN</sequence>
<evidence type="ECO:0000313" key="2">
    <source>
        <dbReference type="Proteomes" id="UP000521943"/>
    </source>
</evidence>
<dbReference type="Proteomes" id="UP000521943">
    <property type="component" value="Unassembled WGS sequence"/>
</dbReference>
<dbReference type="AlphaFoldDB" id="A0A8H6M2J9"/>
<dbReference type="InterPro" id="IPR032675">
    <property type="entry name" value="LRR_dom_sf"/>
</dbReference>
<dbReference type="SUPFAM" id="SSF52047">
    <property type="entry name" value="RNI-like"/>
    <property type="match status" value="1"/>
</dbReference>
<reference evidence="1 2" key="1">
    <citation type="submission" date="2020-07" db="EMBL/GenBank/DDBJ databases">
        <title>Comparative genomics of pyrophilous fungi reveals a link between fire events and developmental genes.</title>
        <authorList>
            <consortium name="DOE Joint Genome Institute"/>
            <person name="Steindorff A.S."/>
            <person name="Carver A."/>
            <person name="Calhoun S."/>
            <person name="Stillman K."/>
            <person name="Liu H."/>
            <person name="Lipzen A."/>
            <person name="Pangilinan J."/>
            <person name="Labutti K."/>
            <person name="Bruns T.D."/>
            <person name="Grigoriev I.V."/>
        </authorList>
    </citation>
    <scope>NUCLEOTIDE SEQUENCE [LARGE SCALE GENOMIC DNA]</scope>
    <source>
        <strain evidence="1 2">CBS 144469</strain>
    </source>
</reference>
<evidence type="ECO:0008006" key="3">
    <source>
        <dbReference type="Google" id="ProtNLM"/>
    </source>
</evidence>
<keyword evidence="2" id="KW-1185">Reference proteome</keyword>
<dbReference type="EMBL" id="JACGCI010000040">
    <property type="protein sequence ID" value="KAF6753213.1"/>
    <property type="molecule type" value="Genomic_DNA"/>
</dbReference>
<gene>
    <name evidence="1" type="ORF">DFP72DRAFT_902208</name>
</gene>
<name>A0A8H6M2J9_9AGAR</name>
<protein>
    <recommendedName>
        <fullName evidence="3">F-box domain-containing protein</fullName>
    </recommendedName>
</protein>
<evidence type="ECO:0000313" key="1">
    <source>
        <dbReference type="EMBL" id="KAF6753213.1"/>
    </source>
</evidence>
<dbReference type="OrthoDB" id="3258386at2759"/>
<accession>A0A8H6M2J9</accession>
<comment type="caution">
    <text evidence="1">The sequence shown here is derived from an EMBL/GenBank/DDBJ whole genome shotgun (WGS) entry which is preliminary data.</text>
</comment>